<comment type="caution">
    <text evidence="2">The sequence shown here is derived from an EMBL/GenBank/DDBJ whole genome shotgun (WGS) entry which is preliminary data.</text>
</comment>
<protein>
    <submittedName>
        <fullName evidence="2">01P13-1</fullName>
    </submittedName>
</protein>
<reference evidence="2" key="1">
    <citation type="submission" date="2022-08" db="EMBL/GenBank/DDBJ databases">
        <authorList>
            <person name="Marques A."/>
        </authorList>
    </citation>
    <scope>NUCLEOTIDE SEQUENCE</scope>
    <source>
        <strain evidence="2">RhyPub2mFocal</strain>
        <tissue evidence="2">Leaves</tissue>
    </source>
</reference>
<keyword evidence="3" id="KW-1185">Reference proteome</keyword>
<gene>
    <name evidence="2" type="ORF">LUZ62_064171</name>
</gene>
<dbReference type="AlphaFoldDB" id="A0AAV8EHJ7"/>
<dbReference type="PANTHER" id="PTHR34222">
    <property type="entry name" value="GAG_PRE-INTEGRS DOMAIN-CONTAINING PROTEIN"/>
    <property type="match status" value="1"/>
</dbReference>
<feature type="compositionally biased region" description="Polar residues" evidence="1">
    <location>
        <begin position="69"/>
        <end position="82"/>
    </location>
</feature>
<accession>A0AAV8EHJ7</accession>
<proteinExistence type="predicted"/>
<evidence type="ECO:0000313" key="2">
    <source>
        <dbReference type="EMBL" id="KAJ4779914.1"/>
    </source>
</evidence>
<evidence type="ECO:0000256" key="1">
    <source>
        <dbReference type="SAM" id="MobiDB-lite"/>
    </source>
</evidence>
<dbReference type="Proteomes" id="UP001140206">
    <property type="component" value="Chromosome 3"/>
</dbReference>
<dbReference type="PANTHER" id="PTHR34222:SF33">
    <property type="entry name" value="RETROTRANSPOSON GAG DOMAIN-CONTAINING PROTEIN"/>
    <property type="match status" value="1"/>
</dbReference>
<dbReference type="EMBL" id="JAMFTS010000003">
    <property type="protein sequence ID" value="KAJ4779914.1"/>
    <property type="molecule type" value="Genomic_DNA"/>
</dbReference>
<feature type="region of interest" description="Disordered" evidence="1">
    <location>
        <begin position="305"/>
        <end position="335"/>
    </location>
</feature>
<feature type="region of interest" description="Disordered" evidence="1">
    <location>
        <begin position="243"/>
        <end position="274"/>
    </location>
</feature>
<sequence>MTDHTTGGTLDGEALTVMKSMTPPLNGANYTSWARGVFLSLAGKGKEHHLSGLPNPSLIEIKEQKTDPKTTTNTVATVSDPQNQHKNDPKWKREDIQVMTWLLSTMNPEVSQEFLFCESAQEIWENAQQRFGQAQNFAHLYNIKQEINQVKKGTKTISELIGQLKTKWDIINMLNPITTDLKTLQERAQREKIFQFLAALDPSYDSIRSQILLSPDLSSFNQVAAMVQQEESRRVAMNSLPSPVENHAYTTSRRHPNSNPNPNPNPKATREQEATATAAYCDHCNKAGHDREGCWVLHPHLKPARGRGRGGGGGARRGGKNFTLPRGGGGGNYRAHAADTEAKEDVNSWPADAGLHHADQPHTGMNPTRIRNLIQELNSMLTGPDSAQKGESFSGPKNWEEDW</sequence>
<name>A0AAV8EHJ7_9POAL</name>
<dbReference type="Pfam" id="PF14223">
    <property type="entry name" value="Retrotran_gag_2"/>
    <property type="match status" value="1"/>
</dbReference>
<feature type="region of interest" description="Disordered" evidence="1">
    <location>
        <begin position="64"/>
        <end position="89"/>
    </location>
</feature>
<evidence type="ECO:0000313" key="3">
    <source>
        <dbReference type="Proteomes" id="UP001140206"/>
    </source>
</evidence>
<organism evidence="2 3">
    <name type="scientific">Rhynchospora pubera</name>
    <dbReference type="NCBI Taxonomy" id="906938"/>
    <lineage>
        <taxon>Eukaryota</taxon>
        <taxon>Viridiplantae</taxon>
        <taxon>Streptophyta</taxon>
        <taxon>Embryophyta</taxon>
        <taxon>Tracheophyta</taxon>
        <taxon>Spermatophyta</taxon>
        <taxon>Magnoliopsida</taxon>
        <taxon>Liliopsida</taxon>
        <taxon>Poales</taxon>
        <taxon>Cyperaceae</taxon>
        <taxon>Cyperoideae</taxon>
        <taxon>Rhynchosporeae</taxon>
        <taxon>Rhynchospora</taxon>
    </lineage>
</organism>
<feature type="region of interest" description="Disordered" evidence="1">
    <location>
        <begin position="381"/>
        <end position="403"/>
    </location>
</feature>